<name>A0ABN8CEK0_9STRA</name>
<proteinExistence type="predicted"/>
<evidence type="ECO:0000256" key="1">
    <source>
        <dbReference type="SAM" id="MobiDB-lite"/>
    </source>
</evidence>
<gene>
    <name evidence="2" type="ORF">PFR001_LOCUS7704</name>
</gene>
<protein>
    <submittedName>
        <fullName evidence="2">Uncharacterized protein</fullName>
    </submittedName>
</protein>
<sequence>MKEIVGQNEDSTVRCSDAHTRTGGSVNVGEQELTGQREVMVVSDGKKSRARSKRVAGDKWQSWSGGSFFRKAAMQHLDGAGSKMLSKHLSEVRPYGSAVLHVTDAQPFRGLVSSKTECGKQM</sequence>
<organism evidence="2 3">
    <name type="scientific">Peronospora farinosa</name>
    <dbReference type="NCBI Taxonomy" id="134698"/>
    <lineage>
        <taxon>Eukaryota</taxon>
        <taxon>Sar</taxon>
        <taxon>Stramenopiles</taxon>
        <taxon>Oomycota</taxon>
        <taxon>Peronosporomycetes</taxon>
        <taxon>Peronosporales</taxon>
        <taxon>Peronosporaceae</taxon>
        <taxon>Peronospora</taxon>
    </lineage>
</organism>
<evidence type="ECO:0000313" key="3">
    <source>
        <dbReference type="Proteomes" id="UP001157938"/>
    </source>
</evidence>
<reference evidence="2 3" key="1">
    <citation type="submission" date="2021-11" db="EMBL/GenBank/DDBJ databases">
        <authorList>
            <person name="Islam A."/>
            <person name="Islam S."/>
            <person name="Flora M.S."/>
            <person name="Rahman M."/>
            <person name="Ziaur R.M."/>
            <person name="Epstein J.H."/>
            <person name="Hassan M."/>
            <person name="Klassen M."/>
            <person name="Woodard K."/>
            <person name="Webb A."/>
            <person name="Webby R.J."/>
            <person name="El Zowalaty M.E."/>
        </authorList>
    </citation>
    <scope>NUCLEOTIDE SEQUENCE [LARGE SCALE GENOMIC DNA]</scope>
    <source>
        <strain evidence="2">Pf1</strain>
    </source>
</reference>
<keyword evidence="3" id="KW-1185">Reference proteome</keyword>
<dbReference type="EMBL" id="CAKLBC010001501">
    <property type="protein sequence ID" value="CAH0492502.1"/>
    <property type="molecule type" value="Genomic_DNA"/>
</dbReference>
<comment type="caution">
    <text evidence="2">The sequence shown here is derived from an EMBL/GenBank/DDBJ whole genome shotgun (WGS) entry which is preliminary data.</text>
</comment>
<feature type="region of interest" description="Disordered" evidence="1">
    <location>
        <begin position="1"/>
        <end position="34"/>
    </location>
</feature>
<evidence type="ECO:0000313" key="2">
    <source>
        <dbReference type="EMBL" id="CAH0492502.1"/>
    </source>
</evidence>
<dbReference type="Proteomes" id="UP001157938">
    <property type="component" value="Unassembled WGS sequence"/>
</dbReference>
<accession>A0ABN8CEK0</accession>